<keyword evidence="3 4" id="KW-0862">Zinc</keyword>
<dbReference type="SUPFAM" id="SSF90229">
    <property type="entry name" value="CCCH zinc finger"/>
    <property type="match status" value="1"/>
</dbReference>
<reference evidence="7" key="1">
    <citation type="submission" date="2019-11" db="EMBL/GenBank/DDBJ databases">
        <title>Leishmania tarentolae CDS.</title>
        <authorList>
            <person name="Goto Y."/>
            <person name="Yamagishi J."/>
        </authorList>
    </citation>
    <scope>NUCLEOTIDE SEQUENCE [LARGE SCALE GENOMIC DNA]</scope>
    <source>
        <strain evidence="7">Parrot Tar II</strain>
    </source>
</reference>
<evidence type="ECO:0000256" key="3">
    <source>
        <dbReference type="ARBA" id="ARBA00022833"/>
    </source>
</evidence>
<feature type="domain" description="C3H1-type" evidence="6">
    <location>
        <begin position="14"/>
        <end position="42"/>
    </location>
</feature>
<feature type="compositionally biased region" description="Basic and acidic residues" evidence="5">
    <location>
        <begin position="91"/>
        <end position="100"/>
    </location>
</feature>
<feature type="compositionally biased region" description="Pro residues" evidence="5">
    <location>
        <begin position="185"/>
        <end position="198"/>
    </location>
</feature>
<dbReference type="AlphaFoldDB" id="A0A640KHG4"/>
<evidence type="ECO:0000256" key="1">
    <source>
        <dbReference type="ARBA" id="ARBA00022723"/>
    </source>
</evidence>
<dbReference type="OrthoDB" id="410307at2759"/>
<dbReference type="GO" id="GO:0010468">
    <property type="term" value="P:regulation of gene expression"/>
    <property type="evidence" value="ECO:0007669"/>
    <property type="project" value="UniProtKB-ARBA"/>
</dbReference>
<dbReference type="GO" id="GO:0008270">
    <property type="term" value="F:zinc ion binding"/>
    <property type="evidence" value="ECO:0007669"/>
    <property type="project" value="UniProtKB-KW"/>
</dbReference>
<organism evidence="7 8">
    <name type="scientific">Leishmania tarentolae</name>
    <name type="common">Sauroleishmania tarentolae</name>
    <dbReference type="NCBI Taxonomy" id="5689"/>
    <lineage>
        <taxon>Eukaryota</taxon>
        <taxon>Discoba</taxon>
        <taxon>Euglenozoa</taxon>
        <taxon>Kinetoplastea</taxon>
        <taxon>Metakinetoplastina</taxon>
        <taxon>Trypanosomatida</taxon>
        <taxon>Trypanosomatidae</taxon>
        <taxon>Leishmaniinae</taxon>
        <taxon>Leishmania</taxon>
        <taxon>lizard Leishmania</taxon>
    </lineage>
</organism>
<comment type="caution">
    <text evidence="7">The sequence shown here is derived from an EMBL/GenBank/DDBJ whole genome shotgun (WGS) entry which is preliminary data.</text>
</comment>
<dbReference type="PROSITE" id="PS50103">
    <property type="entry name" value="ZF_C3H1"/>
    <property type="match status" value="1"/>
</dbReference>
<gene>
    <name evidence="7" type="ORF">LtaPh_1501500</name>
</gene>
<keyword evidence="2 4" id="KW-0863">Zinc-finger</keyword>
<dbReference type="VEuPathDB" id="TriTrypDB:LtaPh_1501500"/>
<name>A0A640KHG4_LEITA</name>
<dbReference type="InterPro" id="IPR036855">
    <property type="entry name" value="Znf_CCCH_sf"/>
</dbReference>
<keyword evidence="8" id="KW-1185">Reference proteome</keyword>
<dbReference type="FunFam" id="4.10.1000.10:FF:000003">
    <property type="entry name" value="Zinc finger CCCH domain-containing protein"/>
    <property type="match status" value="1"/>
</dbReference>
<evidence type="ECO:0000313" key="8">
    <source>
        <dbReference type="Proteomes" id="UP000419144"/>
    </source>
</evidence>
<evidence type="ECO:0000256" key="4">
    <source>
        <dbReference type="PROSITE-ProRule" id="PRU00723"/>
    </source>
</evidence>
<feature type="zinc finger region" description="C3H1-type" evidence="4">
    <location>
        <begin position="14"/>
        <end position="42"/>
    </location>
</feature>
<keyword evidence="1 4" id="KW-0479">Metal-binding</keyword>
<dbReference type="InterPro" id="IPR000571">
    <property type="entry name" value="Znf_CCCH"/>
</dbReference>
<evidence type="ECO:0000256" key="2">
    <source>
        <dbReference type="ARBA" id="ARBA00022771"/>
    </source>
</evidence>
<dbReference type="Proteomes" id="UP000419144">
    <property type="component" value="Unassembled WGS sequence"/>
</dbReference>
<evidence type="ECO:0000256" key="5">
    <source>
        <dbReference type="SAM" id="MobiDB-lite"/>
    </source>
</evidence>
<feature type="compositionally biased region" description="Polar residues" evidence="5">
    <location>
        <begin position="124"/>
        <end position="133"/>
    </location>
</feature>
<dbReference type="SMART" id="SM00356">
    <property type="entry name" value="ZnF_C3H1"/>
    <property type="match status" value="1"/>
</dbReference>
<sequence>MTKSRRHDIVKPSKYKTSMCTFFRSEEGCPFGGKCAFAHGEEELRPEPADTAPTPEEVISETMTTVAATLLSSNLPSSEHFDTKAAVGEGPHNDAPAKMHHDPLASIATTAGAKRKTKKGTRDTPVTSTGNAQGFTGSGPSGSGSAGREDAPSTRGRPLPNRRQQLPPPPLPGHGAMPPTAFGLPVPPPLPQPTPPSFGPSGDFGGLAYAGLSAVMSGMPYYIPAMGHHPFSVINNNQHTINVAPVMQGSTSYPTLQHTMQLAPPPPPPPPPPPAIASSCPAPPNVTRQANSVAAADALGGEDAKHRLRQPIRHVVSSNTMAHSAGRHLTNTSARVPDDVATPQCLYNLMAAAGVLFTSSPTLANNSQPSSSVEQPVEPRVIAVPPPSGSGVCMVPSTVQNYPHLGPQSLAARGGVADAPSPRHPTASLEGSSDSGFCSPHPTPSTTAGSGAASAPFPLPDLVTATPAPATVAHLRQNGTSHTQKGGSSSKVMGDSLWSLNEAATNPLTSSLASHTRATTSFDGAHGGSSGDYNAILSDLGIGSSSYTTIPLDRLMRQCGASSHEDDFNVGGDFDWTGAVERWLQTAREDGMEAESTLANSNDTPTIATTTVATTEKTSAATPRETLAAAKNLDTAVETYRLQSDHPVTTALNGNPVLVDVELPSSAANASLRTPGSSATEAKRRPTAVVCQVSRAAGGKPSQSHRRSPVTKNQFKSSCAAEADSGAVLLYCAEKNTLVYILSGGSGAAVAVTPGRCRGQAASATTAGSAAPSQREERLTATTLTAVPAVGRSSDTLHTPCSDGNLGSLGIYVRFVPGRKKRSVLEEVTEEEAEYCI</sequence>
<accession>A0A640KHG4</accession>
<dbReference type="Gene3D" id="4.10.1000.10">
    <property type="entry name" value="Zinc finger, CCCH-type"/>
    <property type="match status" value="1"/>
</dbReference>
<dbReference type="EMBL" id="BLBS01000019">
    <property type="protein sequence ID" value="GET87197.1"/>
    <property type="molecule type" value="Genomic_DNA"/>
</dbReference>
<feature type="region of interest" description="Disordered" evidence="5">
    <location>
        <begin position="108"/>
        <end position="199"/>
    </location>
</feature>
<evidence type="ECO:0000313" key="7">
    <source>
        <dbReference type="EMBL" id="GET87197.1"/>
    </source>
</evidence>
<feature type="compositionally biased region" description="Gly residues" evidence="5">
    <location>
        <begin position="136"/>
        <end position="145"/>
    </location>
</feature>
<feature type="compositionally biased region" description="Low complexity" evidence="5">
    <location>
        <begin position="444"/>
        <end position="462"/>
    </location>
</feature>
<dbReference type="GO" id="GO:0051252">
    <property type="term" value="P:regulation of RNA metabolic process"/>
    <property type="evidence" value="ECO:0007669"/>
    <property type="project" value="UniProtKB-ARBA"/>
</dbReference>
<proteinExistence type="predicted"/>
<protein>
    <recommendedName>
        <fullName evidence="6">C3H1-type domain-containing protein</fullName>
    </recommendedName>
</protein>
<feature type="region of interest" description="Disordered" evidence="5">
    <location>
        <begin position="81"/>
        <end position="100"/>
    </location>
</feature>
<feature type="region of interest" description="Disordered" evidence="5">
    <location>
        <begin position="405"/>
        <end position="462"/>
    </location>
</feature>
<evidence type="ECO:0000259" key="6">
    <source>
        <dbReference type="PROSITE" id="PS50103"/>
    </source>
</evidence>